<comment type="caution">
    <text evidence="1">The sequence shown here is derived from an EMBL/GenBank/DDBJ whole genome shotgun (WGS) entry which is preliminary data.</text>
</comment>
<dbReference type="Proteomes" id="UP000740926">
    <property type="component" value="Unassembled WGS sequence"/>
</dbReference>
<evidence type="ECO:0000313" key="2">
    <source>
        <dbReference type="Proteomes" id="UP000740926"/>
    </source>
</evidence>
<reference evidence="1 2" key="1">
    <citation type="journal article" date="2020" name="Microb. Genom.">
        <title>Genetic diversity of clinical and environmental Mucorales isolates obtained from an investigation of mucormycosis cases among solid organ transplant recipients.</title>
        <authorList>
            <person name="Nguyen M.H."/>
            <person name="Kaul D."/>
            <person name="Muto C."/>
            <person name="Cheng S.J."/>
            <person name="Richter R.A."/>
            <person name="Bruno V.M."/>
            <person name="Liu G."/>
            <person name="Beyhan S."/>
            <person name="Sundermann A.J."/>
            <person name="Mounaud S."/>
            <person name="Pasculle A.W."/>
            <person name="Nierman W.C."/>
            <person name="Driscoll E."/>
            <person name="Cumbie R."/>
            <person name="Clancy C.J."/>
            <person name="Dupont C.L."/>
        </authorList>
    </citation>
    <scope>NUCLEOTIDE SEQUENCE [LARGE SCALE GENOMIC DNA]</scope>
    <source>
        <strain evidence="1 2">GL24</strain>
    </source>
</reference>
<sequence>MGTFTGASSAESGVTLARFIANIRPELDIYLLTDRQVEQLAGDPAASVIRRVGQGPPDDTPFRQSQALRRAADQHLSCAADCSR</sequence>
<proteinExistence type="predicted"/>
<dbReference type="AlphaFoldDB" id="A0A9P6XPJ2"/>
<dbReference type="EMBL" id="JAANIU010014346">
    <property type="protein sequence ID" value="KAG1529687.1"/>
    <property type="molecule type" value="Genomic_DNA"/>
</dbReference>
<accession>A0A9P6XPJ2</accession>
<keyword evidence="2" id="KW-1185">Reference proteome</keyword>
<protein>
    <submittedName>
        <fullName evidence="1">Uncharacterized protein</fullName>
    </submittedName>
</protein>
<gene>
    <name evidence="1" type="ORF">G6F50_017830</name>
</gene>
<evidence type="ECO:0000313" key="1">
    <source>
        <dbReference type="EMBL" id="KAG1529687.1"/>
    </source>
</evidence>
<name>A0A9P6XPJ2_9FUNG</name>
<organism evidence="1 2">
    <name type="scientific">Rhizopus delemar</name>
    <dbReference type="NCBI Taxonomy" id="936053"/>
    <lineage>
        <taxon>Eukaryota</taxon>
        <taxon>Fungi</taxon>
        <taxon>Fungi incertae sedis</taxon>
        <taxon>Mucoromycota</taxon>
        <taxon>Mucoromycotina</taxon>
        <taxon>Mucoromycetes</taxon>
        <taxon>Mucorales</taxon>
        <taxon>Mucorineae</taxon>
        <taxon>Rhizopodaceae</taxon>
        <taxon>Rhizopus</taxon>
    </lineage>
</organism>